<dbReference type="Proteomes" id="UP000826234">
    <property type="component" value="Unassembled WGS sequence"/>
</dbReference>
<evidence type="ECO:0000313" key="2">
    <source>
        <dbReference type="EMBL" id="KAH0625038.1"/>
    </source>
</evidence>
<comment type="caution">
    <text evidence="2">The sequence shown here is derived from an EMBL/GenBank/DDBJ whole genome shotgun (WGS) entry which is preliminary data.</text>
</comment>
<protein>
    <submittedName>
        <fullName evidence="2">Uncharacterized protein</fullName>
    </submittedName>
</protein>
<keyword evidence="3" id="KW-1185">Reference proteome</keyword>
<evidence type="ECO:0000256" key="1">
    <source>
        <dbReference type="SAM" id="MobiDB-lite"/>
    </source>
</evidence>
<feature type="region of interest" description="Disordered" evidence="1">
    <location>
        <begin position="81"/>
        <end position="140"/>
    </location>
</feature>
<dbReference type="EMBL" id="JAIPUX010001232">
    <property type="protein sequence ID" value="KAH0625038.1"/>
    <property type="molecule type" value="Genomic_DNA"/>
</dbReference>
<reference evidence="2 3" key="1">
    <citation type="journal article" date="2022" name="Gigascience">
        <title>A chromosome-level genome assembly and annotation of the desert horned lizard, Phrynosoma platyrhinos, provides insight into chromosomal rearrangements among reptiles.</title>
        <authorList>
            <person name="Koochekian N."/>
            <person name="Ascanio A."/>
            <person name="Farleigh K."/>
            <person name="Card D.C."/>
            <person name="Schield D.R."/>
            <person name="Castoe T.A."/>
            <person name="Jezkova T."/>
        </authorList>
    </citation>
    <scope>NUCLEOTIDE SEQUENCE [LARGE SCALE GENOMIC DNA]</scope>
    <source>
        <strain evidence="2">NK-2021</strain>
    </source>
</reference>
<name>A0ABQ7T5V4_PHRPL</name>
<evidence type="ECO:0000313" key="3">
    <source>
        <dbReference type="Proteomes" id="UP000826234"/>
    </source>
</evidence>
<gene>
    <name evidence="2" type="ORF">JD844_033068</name>
</gene>
<proteinExistence type="predicted"/>
<feature type="compositionally biased region" description="Polar residues" evidence="1">
    <location>
        <begin position="116"/>
        <end position="138"/>
    </location>
</feature>
<accession>A0ABQ7T5V4</accession>
<sequence length="247" mass="27428">MPLLREDGKIFAHGQVCVPQEDNKEPPYCEKTHRGPEPGHLTATPSIAASGCIDNRRRHFPPAISEEGNVILHLVPVEQPLALDPHPPEDMDPQDIPSSPAASEETMISGEGPQEEATQSPGGETQATGSNVGSNSPQEAAVSWVPVRTIVHRVCADEEIPDRRARRGELIARTIIEDSRREGRLNRVLARRQHKSLLRTIGREAASLESLARSYHKDLAVTAQHRQQMFRYIEELINICQESVEEQ</sequence>
<organism evidence="2 3">
    <name type="scientific">Phrynosoma platyrhinos</name>
    <name type="common">Desert horned lizard</name>
    <dbReference type="NCBI Taxonomy" id="52577"/>
    <lineage>
        <taxon>Eukaryota</taxon>
        <taxon>Metazoa</taxon>
        <taxon>Chordata</taxon>
        <taxon>Craniata</taxon>
        <taxon>Vertebrata</taxon>
        <taxon>Euteleostomi</taxon>
        <taxon>Lepidosauria</taxon>
        <taxon>Squamata</taxon>
        <taxon>Bifurcata</taxon>
        <taxon>Unidentata</taxon>
        <taxon>Episquamata</taxon>
        <taxon>Toxicofera</taxon>
        <taxon>Iguania</taxon>
        <taxon>Phrynosomatidae</taxon>
        <taxon>Phrynosomatinae</taxon>
        <taxon>Phrynosoma</taxon>
    </lineage>
</organism>